<dbReference type="PATRIC" id="fig|1122985.7.peg.1521"/>
<protein>
    <submittedName>
        <fullName evidence="3">FeoA domain protein</fullName>
    </submittedName>
</protein>
<dbReference type="HOGENOM" id="CLU_833681_0_0_10"/>
<dbReference type="AlphaFoldDB" id="A0A069QI18"/>
<dbReference type="SMART" id="SM00529">
    <property type="entry name" value="HTH_DTXR"/>
    <property type="match status" value="1"/>
</dbReference>
<evidence type="ECO:0000256" key="1">
    <source>
        <dbReference type="ARBA" id="ARBA00023004"/>
    </source>
</evidence>
<dbReference type="Proteomes" id="UP000027442">
    <property type="component" value="Unassembled WGS sequence"/>
</dbReference>
<dbReference type="Gene3D" id="1.10.10.10">
    <property type="entry name" value="Winged helix-like DNA-binding domain superfamily/Winged helix DNA-binding domain"/>
    <property type="match status" value="1"/>
</dbReference>
<dbReference type="EMBL" id="JNGW01000063">
    <property type="protein sequence ID" value="KDR52445.1"/>
    <property type="molecule type" value="Genomic_DNA"/>
</dbReference>
<dbReference type="InterPro" id="IPR008988">
    <property type="entry name" value="Transcriptional_repressor_C"/>
</dbReference>
<dbReference type="InterPro" id="IPR001367">
    <property type="entry name" value="Fe_dep_repressor"/>
</dbReference>
<dbReference type="SMART" id="SM00899">
    <property type="entry name" value="FeoA"/>
    <property type="match status" value="1"/>
</dbReference>
<dbReference type="PANTHER" id="PTHR33238:SF7">
    <property type="entry name" value="IRON-DEPENDENT TRANSCRIPTIONAL REGULATOR"/>
    <property type="match status" value="1"/>
</dbReference>
<dbReference type="Gene3D" id="2.30.30.90">
    <property type="match status" value="1"/>
</dbReference>
<dbReference type="Pfam" id="PF04023">
    <property type="entry name" value="FeoA"/>
    <property type="match status" value="1"/>
</dbReference>
<dbReference type="GO" id="GO:0046983">
    <property type="term" value="F:protein dimerization activity"/>
    <property type="evidence" value="ECO:0007669"/>
    <property type="project" value="InterPro"/>
</dbReference>
<sequence length="353" mass="39755">MEKTLINSSTIKIKGDLIMASTINNKAHWWEATKDLLTRNKRVEDKELQEDFLKYIYEQGKTMTRQQVDEAAKDLHTNREGMAAIVGALVLAGELTANDALTLTEKGCMHALRLIRAHRIYEQYLAEHSGYAPSEWHERAHRMEHRITPDEQERIASLLGNPLFDPHGDPIPTPSLAVADKSVSGEPIEAQTWWCITHVEDDDKQLFTLIAEKGLTKDSVIFITHIDNLAMMFNYEGERFSLPITALEAINMRPVAENELANLPEIHAQRLIHLQAGEQARIVGLSPACRGALRRRLLDLGFVKGSVVSIDMPSPMGNPIAYVVRGSAIALRHEQAKFVLVRKDMVEVTEEKQ</sequence>
<dbReference type="Pfam" id="PF02742">
    <property type="entry name" value="Fe_dep_repr_C"/>
    <property type="match status" value="1"/>
</dbReference>
<evidence type="ECO:0000313" key="4">
    <source>
        <dbReference type="Proteomes" id="UP000027442"/>
    </source>
</evidence>
<accession>A0A069QI18</accession>
<name>A0A069QI18_HOYLO</name>
<dbReference type="SUPFAM" id="SSF47979">
    <property type="entry name" value="Iron-dependent repressor protein, dimerization domain"/>
    <property type="match status" value="1"/>
</dbReference>
<evidence type="ECO:0000259" key="2">
    <source>
        <dbReference type="SMART" id="SM00899"/>
    </source>
</evidence>
<keyword evidence="4" id="KW-1185">Reference proteome</keyword>
<dbReference type="GO" id="GO:0046914">
    <property type="term" value="F:transition metal ion binding"/>
    <property type="evidence" value="ECO:0007669"/>
    <property type="project" value="InterPro"/>
</dbReference>
<proteinExistence type="predicted"/>
<gene>
    <name evidence="3" type="ORF">HMPREF1991_01465</name>
</gene>
<dbReference type="SUPFAM" id="SSF50037">
    <property type="entry name" value="C-terminal domain of transcriptional repressors"/>
    <property type="match status" value="1"/>
</dbReference>
<dbReference type="InterPro" id="IPR007167">
    <property type="entry name" value="Fe-transptr_FeoA-like"/>
</dbReference>
<dbReference type="InterPro" id="IPR036421">
    <property type="entry name" value="Fe_dep_repressor_sf"/>
</dbReference>
<dbReference type="InterPro" id="IPR038157">
    <property type="entry name" value="FeoA_core_dom"/>
</dbReference>
<dbReference type="InterPro" id="IPR036388">
    <property type="entry name" value="WH-like_DNA-bd_sf"/>
</dbReference>
<dbReference type="eggNOG" id="COG1321">
    <property type="taxonomic scope" value="Bacteria"/>
</dbReference>
<dbReference type="eggNOG" id="COG1918">
    <property type="taxonomic scope" value="Bacteria"/>
</dbReference>
<organism evidence="3 4">
    <name type="scientific">Hoylesella loescheii DSM 19665 = JCM 12249 = ATCC 15930</name>
    <dbReference type="NCBI Taxonomy" id="1122985"/>
    <lineage>
        <taxon>Bacteria</taxon>
        <taxon>Pseudomonadati</taxon>
        <taxon>Bacteroidota</taxon>
        <taxon>Bacteroidia</taxon>
        <taxon>Bacteroidales</taxon>
        <taxon>Prevotellaceae</taxon>
        <taxon>Hoylesella</taxon>
    </lineage>
</organism>
<dbReference type="PANTHER" id="PTHR33238">
    <property type="entry name" value="IRON (METAL) DEPENDENT REPRESSOR, DTXR FAMILY"/>
    <property type="match status" value="1"/>
</dbReference>
<dbReference type="GO" id="GO:0003700">
    <property type="term" value="F:DNA-binding transcription factor activity"/>
    <property type="evidence" value="ECO:0007669"/>
    <property type="project" value="InterPro"/>
</dbReference>
<comment type="caution">
    <text evidence="3">The sequence shown here is derived from an EMBL/GenBank/DDBJ whole genome shotgun (WGS) entry which is preliminary data.</text>
</comment>
<reference evidence="3 4" key="1">
    <citation type="submission" date="2013-08" db="EMBL/GenBank/DDBJ databases">
        <authorList>
            <person name="Weinstock G."/>
            <person name="Sodergren E."/>
            <person name="Wylie T."/>
            <person name="Fulton L."/>
            <person name="Fulton R."/>
            <person name="Fronick C."/>
            <person name="O'Laughlin M."/>
            <person name="Godfrey J."/>
            <person name="Miner T."/>
            <person name="Herter B."/>
            <person name="Appelbaum E."/>
            <person name="Cordes M."/>
            <person name="Lek S."/>
            <person name="Wollam A."/>
            <person name="Pepin K.H."/>
            <person name="Palsikar V.B."/>
            <person name="Mitreva M."/>
            <person name="Wilson R.K."/>
        </authorList>
    </citation>
    <scope>NUCLEOTIDE SEQUENCE [LARGE SCALE GENOMIC DNA]</scope>
    <source>
        <strain evidence="3 4">ATCC 15930</strain>
    </source>
</reference>
<feature type="domain" description="Ferrous iron transporter FeoA-like" evidence="2">
    <location>
        <begin position="269"/>
        <end position="343"/>
    </location>
</feature>
<keyword evidence="1" id="KW-0408">Iron</keyword>
<dbReference type="InterPro" id="IPR050536">
    <property type="entry name" value="DtxR_MntR_Metal-Reg"/>
</dbReference>
<evidence type="ECO:0000313" key="3">
    <source>
        <dbReference type="EMBL" id="KDR52445.1"/>
    </source>
</evidence>
<dbReference type="InterPro" id="IPR022689">
    <property type="entry name" value="Iron_dep_repressor"/>
</dbReference>